<dbReference type="EMBL" id="PQIB02000009">
    <property type="protein sequence ID" value="RLM99068.1"/>
    <property type="molecule type" value="Genomic_DNA"/>
</dbReference>
<dbReference type="GO" id="GO:0005634">
    <property type="term" value="C:nucleus"/>
    <property type="evidence" value="ECO:0007669"/>
    <property type="project" value="TreeGrafter"/>
</dbReference>
<dbReference type="GO" id="GO:0009553">
    <property type="term" value="P:embryo sac development"/>
    <property type="evidence" value="ECO:0007669"/>
    <property type="project" value="TreeGrafter"/>
</dbReference>
<proteinExistence type="predicted"/>
<protein>
    <submittedName>
        <fullName evidence="1">Uncharacterized protein</fullName>
    </submittedName>
</protein>
<comment type="caution">
    <text evidence="1">The sequence shown here is derived from an EMBL/GenBank/DDBJ whole genome shotgun (WGS) entry which is preliminary data.</text>
</comment>
<organism evidence="1 2">
    <name type="scientific">Panicum miliaceum</name>
    <name type="common">Proso millet</name>
    <name type="synonym">Broomcorn millet</name>
    <dbReference type="NCBI Taxonomy" id="4540"/>
    <lineage>
        <taxon>Eukaryota</taxon>
        <taxon>Viridiplantae</taxon>
        <taxon>Streptophyta</taxon>
        <taxon>Embryophyta</taxon>
        <taxon>Tracheophyta</taxon>
        <taxon>Spermatophyta</taxon>
        <taxon>Magnoliopsida</taxon>
        <taxon>Liliopsida</taxon>
        <taxon>Poales</taxon>
        <taxon>Poaceae</taxon>
        <taxon>PACMAD clade</taxon>
        <taxon>Panicoideae</taxon>
        <taxon>Panicodae</taxon>
        <taxon>Paniceae</taxon>
        <taxon>Panicinae</taxon>
        <taxon>Panicum</taxon>
        <taxon>Panicum sect. Panicum</taxon>
    </lineage>
</organism>
<dbReference type="GO" id="GO:0070192">
    <property type="term" value="P:chromosome organization involved in meiotic cell cycle"/>
    <property type="evidence" value="ECO:0007669"/>
    <property type="project" value="InterPro"/>
</dbReference>
<reference evidence="2" key="1">
    <citation type="journal article" date="2019" name="Nat. Commun.">
        <title>The genome of broomcorn millet.</title>
        <authorList>
            <person name="Zou C."/>
            <person name="Miki D."/>
            <person name="Li D."/>
            <person name="Tang Q."/>
            <person name="Xiao L."/>
            <person name="Rajput S."/>
            <person name="Deng P."/>
            <person name="Jia W."/>
            <person name="Huang R."/>
            <person name="Zhang M."/>
            <person name="Sun Y."/>
            <person name="Hu J."/>
            <person name="Fu X."/>
            <person name="Schnable P.S."/>
            <person name="Li F."/>
            <person name="Zhang H."/>
            <person name="Feng B."/>
            <person name="Zhu X."/>
            <person name="Liu R."/>
            <person name="Schnable J.C."/>
            <person name="Zhu J.-K."/>
            <person name="Zhang H."/>
        </authorList>
    </citation>
    <scope>NUCLEOTIDE SEQUENCE [LARGE SCALE GENOMIC DNA]</scope>
</reference>
<dbReference type="AlphaFoldDB" id="A0A3L6R8A4"/>
<gene>
    <name evidence="1" type="ORF">C2845_PM06G27560</name>
</gene>
<dbReference type="PANTHER" id="PTHR37695">
    <property type="entry name" value="RECOMBINATION INITIATION DEFECTS 3-RELATED"/>
    <property type="match status" value="1"/>
</dbReference>
<keyword evidence="2" id="KW-1185">Reference proteome</keyword>
<dbReference type="GO" id="GO:0042138">
    <property type="term" value="P:meiotic DNA double-strand break formation"/>
    <property type="evidence" value="ECO:0007669"/>
    <property type="project" value="TreeGrafter"/>
</dbReference>
<dbReference type="GO" id="GO:0009556">
    <property type="term" value="P:microsporogenesis"/>
    <property type="evidence" value="ECO:0007669"/>
    <property type="project" value="TreeGrafter"/>
</dbReference>
<dbReference type="PANTHER" id="PTHR37695:SF1">
    <property type="entry name" value="RECOMBINATION INITIATION DEFECTS 3-RELATED"/>
    <property type="match status" value="1"/>
</dbReference>
<dbReference type="InterPro" id="IPR034546">
    <property type="entry name" value="PAIR1"/>
</dbReference>
<name>A0A3L6R8A4_PANMI</name>
<accession>A0A3L6R8A4</accession>
<evidence type="ECO:0000313" key="2">
    <source>
        <dbReference type="Proteomes" id="UP000275267"/>
    </source>
</evidence>
<sequence>MGMELDSVQNDVIHINRAMKDATLDSSSIKEKAVVLEKSLQEIGIVRAIRSSESRSAAIEMPVLCDAFII</sequence>
<dbReference type="OrthoDB" id="673411at2759"/>
<dbReference type="Proteomes" id="UP000275267">
    <property type="component" value="Unassembled WGS sequence"/>
</dbReference>
<evidence type="ECO:0000313" key="1">
    <source>
        <dbReference type="EMBL" id="RLM99068.1"/>
    </source>
</evidence>